<dbReference type="STRING" id="1122195.SAMN02745164_02187"/>
<name>A0A1M5AH75_MARH1</name>
<dbReference type="RefSeq" id="WP_072866055.1">
    <property type="nucleotide sequence ID" value="NZ_FQUI01000061.1"/>
</dbReference>
<dbReference type="PANTHER" id="PTHR32114">
    <property type="entry name" value="ABC TRANSPORTER ABCH.3"/>
    <property type="match status" value="1"/>
</dbReference>
<evidence type="ECO:0000259" key="2">
    <source>
        <dbReference type="Pfam" id="PF02463"/>
    </source>
</evidence>
<dbReference type="EMBL" id="FQUI01000061">
    <property type="protein sequence ID" value="SHF29484.1"/>
    <property type="molecule type" value="Genomic_DNA"/>
</dbReference>
<dbReference type="AlphaFoldDB" id="A0A1M5AH75"/>
<accession>A0A1M5AH75</accession>
<proteinExistence type="predicted"/>
<sequence length="186" mass="21764">MENELNNLRKIFEKRNAILKEKEKLEDEIKIYLRKLELTKEFRDKIKTMGIYVSKEFTKTVSIKATENYIKMSEKNEKIIWDSEDNYQVKIHDDIKGERNFSILSGGEQVSVAISISMALANFLSKANIYLLDKPTINLDEERRNMLAENLKNMLNEIEQAFIVTHDGTFTEMAQKVINFESPSKF</sequence>
<feature type="domain" description="RecF/RecN/SMC N-terminal" evidence="2">
    <location>
        <begin position="18"/>
        <end position="179"/>
    </location>
</feature>
<dbReference type="OrthoDB" id="9795626at2"/>
<gene>
    <name evidence="3" type="ORF">SAMN02745164_02187</name>
</gene>
<dbReference type="PANTHER" id="PTHR32114:SF2">
    <property type="entry name" value="ABC TRANSPORTER ABCH.3"/>
    <property type="match status" value="1"/>
</dbReference>
<dbReference type="SUPFAM" id="SSF52540">
    <property type="entry name" value="P-loop containing nucleoside triphosphate hydrolases"/>
    <property type="match status" value="1"/>
</dbReference>
<dbReference type="Gene3D" id="3.40.50.300">
    <property type="entry name" value="P-loop containing nucleotide triphosphate hydrolases"/>
    <property type="match status" value="1"/>
</dbReference>
<keyword evidence="4" id="KW-1185">Reference proteome</keyword>
<feature type="coiled-coil region" evidence="1">
    <location>
        <begin position="8"/>
        <end position="35"/>
    </location>
</feature>
<dbReference type="Proteomes" id="UP000184334">
    <property type="component" value="Unassembled WGS sequence"/>
</dbReference>
<dbReference type="InterPro" id="IPR003395">
    <property type="entry name" value="RecF/RecN/SMC_N"/>
</dbReference>
<dbReference type="InterPro" id="IPR027417">
    <property type="entry name" value="P-loop_NTPase"/>
</dbReference>
<comment type="caution">
    <text evidence="3">The sequence shown here is derived from an EMBL/GenBank/DDBJ whole genome shotgun (WGS) entry which is preliminary data.</text>
</comment>
<dbReference type="Pfam" id="PF02463">
    <property type="entry name" value="SMC_N"/>
    <property type="match status" value="1"/>
</dbReference>
<evidence type="ECO:0000256" key="1">
    <source>
        <dbReference type="SAM" id="Coils"/>
    </source>
</evidence>
<reference evidence="3" key="1">
    <citation type="submission" date="2016-11" db="EMBL/GenBank/DDBJ databases">
        <authorList>
            <person name="Varghese N."/>
            <person name="Submissions S."/>
        </authorList>
    </citation>
    <scope>NUCLEOTIDE SEQUENCE [LARGE SCALE GENOMIC DNA]</scope>
    <source>
        <strain evidence="3">DSM 16785</strain>
    </source>
</reference>
<evidence type="ECO:0000313" key="3">
    <source>
        <dbReference type="EMBL" id="SHF29484.1"/>
    </source>
</evidence>
<evidence type="ECO:0000313" key="4">
    <source>
        <dbReference type="Proteomes" id="UP000184334"/>
    </source>
</evidence>
<keyword evidence="1" id="KW-0175">Coiled coil</keyword>
<protein>
    <submittedName>
        <fullName evidence="3">RecF/RecN/SMC N terminal domain-containing protein</fullName>
    </submittedName>
</protein>
<organism evidence="3 4">
    <name type="scientific">Marinitoga hydrogenitolerans (strain DSM 16785 / JCM 12826 / AT1271)</name>
    <dbReference type="NCBI Taxonomy" id="1122195"/>
    <lineage>
        <taxon>Bacteria</taxon>
        <taxon>Thermotogati</taxon>
        <taxon>Thermotogota</taxon>
        <taxon>Thermotogae</taxon>
        <taxon>Petrotogales</taxon>
        <taxon>Petrotogaceae</taxon>
        <taxon>Marinitoga</taxon>
    </lineage>
</organism>